<reference evidence="1 2" key="1">
    <citation type="submission" date="2024-05" db="EMBL/GenBank/DDBJ databases">
        <title>Culex pipiens pipiens assembly and annotation.</title>
        <authorList>
            <person name="Alout H."/>
            <person name="Durand T."/>
        </authorList>
    </citation>
    <scope>NUCLEOTIDE SEQUENCE [LARGE SCALE GENOMIC DNA]</scope>
    <source>
        <strain evidence="1">HA-2024</strain>
        <tissue evidence="1">Whole body</tissue>
    </source>
</reference>
<protein>
    <submittedName>
        <fullName evidence="1">Uncharacterized protein</fullName>
    </submittedName>
</protein>
<evidence type="ECO:0000313" key="1">
    <source>
        <dbReference type="EMBL" id="KAL1399368.1"/>
    </source>
</evidence>
<sequence>MSKAKKVLEEARDTQNREIDLVDKGITNFEELPGL</sequence>
<evidence type="ECO:0000313" key="2">
    <source>
        <dbReference type="Proteomes" id="UP001562425"/>
    </source>
</evidence>
<proteinExistence type="predicted"/>
<dbReference type="AlphaFoldDB" id="A0ABD1DI98"/>
<dbReference type="EMBL" id="JBEHCU010005576">
    <property type="protein sequence ID" value="KAL1399368.1"/>
    <property type="molecule type" value="Genomic_DNA"/>
</dbReference>
<feature type="non-terminal residue" evidence="1">
    <location>
        <position position="35"/>
    </location>
</feature>
<comment type="caution">
    <text evidence="1">The sequence shown here is derived from an EMBL/GenBank/DDBJ whole genome shotgun (WGS) entry which is preliminary data.</text>
</comment>
<keyword evidence="2" id="KW-1185">Reference proteome</keyword>
<accession>A0ABD1DI98</accession>
<organism evidence="1 2">
    <name type="scientific">Culex pipiens pipiens</name>
    <name type="common">Northern house mosquito</name>
    <dbReference type="NCBI Taxonomy" id="38569"/>
    <lineage>
        <taxon>Eukaryota</taxon>
        <taxon>Metazoa</taxon>
        <taxon>Ecdysozoa</taxon>
        <taxon>Arthropoda</taxon>
        <taxon>Hexapoda</taxon>
        <taxon>Insecta</taxon>
        <taxon>Pterygota</taxon>
        <taxon>Neoptera</taxon>
        <taxon>Endopterygota</taxon>
        <taxon>Diptera</taxon>
        <taxon>Nematocera</taxon>
        <taxon>Culicoidea</taxon>
        <taxon>Culicidae</taxon>
        <taxon>Culicinae</taxon>
        <taxon>Culicini</taxon>
        <taxon>Culex</taxon>
        <taxon>Culex</taxon>
    </lineage>
</organism>
<name>A0ABD1DI98_CULPP</name>
<dbReference type="Proteomes" id="UP001562425">
    <property type="component" value="Unassembled WGS sequence"/>
</dbReference>
<gene>
    <name evidence="1" type="ORF">pipiens_008259</name>
</gene>